<dbReference type="PROSITE" id="PS51257">
    <property type="entry name" value="PROKAR_LIPOPROTEIN"/>
    <property type="match status" value="1"/>
</dbReference>
<accession>A0A0F9TA04</accession>
<dbReference type="EMBL" id="LAZR01001368">
    <property type="protein sequence ID" value="KKN45776.1"/>
    <property type="molecule type" value="Genomic_DNA"/>
</dbReference>
<organism evidence="1">
    <name type="scientific">marine sediment metagenome</name>
    <dbReference type="NCBI Taxonomy" id="412755"/>
    <lineage>
        <taxon>unclassified sequences</taxon>
        <taxon>metagenomes</taxon>
        <taxon>ecological metagenomes</taxon>
    </lineage>
</organism>
<name>A0A0F9TA04_9ZZZZ</name>
<dbReference type="InterPro" id="IPR029033">
    <property type="entry name" value="His_PPase_superfam"/>
</dbReference>
<dbReference type="Pfam" id="PF00300">
    <property type="entry name" value="His_Phos_1"/>
    <property type="match status" value="1"/>
</dbReference>
<dbReference type="InterPro" id="IPR013078">
    <property type="entry name" value="His_Pase_superF_clade-1"/>
</dbReference>
<dbReference type="SUPFAM" id="SSF53254">
    <property type="entry name" value="Phosphoglycerate mutase-like"/>
    <property type="match status" value="1"/>
</dbReference>
<dbReference type="AlphaFoldDB" id="A0A0F9TA04"/>
<protein>
    <recommendedName>
        <fullName evidence="2">Histidine phosphatase family protein</fullName>
    </recommendedName>
</protein>
<sequence>MQRSILFIIIVQLLILSTSCKEDPKNAGDFYGEATSTFYFIRHAEKDRSNPENIDPELSQKGLGRAMHWAEILADVPLDAVYTTDFERTAMTAAPTSVKNDISVQFYDPETLNIEQFKIDNLGKNVLIVGHSNTTPNFVNTMIGEEKYSDIEDTDNGSLFIVQAINGKFSSQRLHFDCNCPKER</sequence>
<dbReference type="Gene3D" id="3.40.50.1240">
    <property type="entry name" value="Phosphoglycerate mutase-like"/>
    <property type="match status" value="1"/>
</dbReference>
<dbReference type="CDD" id="cd07067">
    <property type="entry name" value="HP_PGM_like"/>
    <property type="match status" value="1"/>
</dbReference>
<comment type="caution">
    <text evidence="1">The sequence shown here is derived from an EMBL/GenBank/DDBJ whole genome shotgun (WGS) entry which is preliminary data.</text>
</comment>
<evidence type="ECO:0008006" key="2">
    <source>
        <dbReference type="Google" id="ProtNLM"/>
    </source>
</evidence>
<proteinExistence type="predicted"/>
<evidence type="ECO:0000313" key="1">
    <source>
        <dbReference type="EMBL" id="KKN45776.1"/>
    </source>
</evidence>
<gene>
    <name evidence="1" type="ORF">LCGC14_0679620</name>
</gene>
<reference evidence="1" key="1">
    <citation type="journal article" date="2015" name="Nature">
        <title>Complex archaea that bridge the gap between prokaryotes and eukaryotes.</title>
        <authorList>
            <person name="Spang A."/>
            <person name="Saw J.H."/>
            <person name="Jorgensen S.L."/>
            <person name="Zaremba-Niedzwiedzka K."/>
            <person name="Martijn J."/>
            <person name="Lind A.E."/>
            <person name="van Eijk R."/>
            <person name="Schleper C."/>
            <person name="Guy L."/>
            <person name="Ettema T.J."/>
        </authorList>
    </citation>
    <scope>NUCLEOTIDE SEQUENCE</scope>
</reference>